<name>A0ABM7T592_9CLOT</name>
<reference evidence="2" key="1">
    <citation type="submission" date="2021-07" db="EMBL/GenBank/DDBJ databases">
        <title>Complete genome sequencing of a Clostridium isolate.</title>
        <authorList>
            <person name="Ueki A."/>
            <person name="Tonouchi A."/>
        </authorList>
    </citation>
    <scope>NUCLEOTIDE SEQUENCE [LARGE SCALE GENOMIC DNA]</scope>
    <source>
        <strain evidence="2">C5S11</strain>
    </source>
</reference>
<dbReference type="EMBL" id="AP024849">
    <property type="protein sequence ID" value="BCZ47148.1"/>
    <property type="molecule type" value="Genomic_DNA"/>
</dbReference>
<accession>A0ABM7T592</accession>
<proteinExistence type="predicted"/>
<sequence>MKTVLSQVSRGRMLNEFQTLMSNPLLTWEEQNELYKTIIEYIDYKYVGNRLTIEIKFK</sequence>
<keyword evidence="2" id="KW-1185">Reference proteome</keyword>
<dbReference type="Proteomes" id="UP000824633">
    <property type="component" value="Chromosome"/>
</dbReference>
<protein>
    <recommendedName>
        <fullName evidence="3">DUF4368 domain-containing protein</fullName>
    </recommendedName>
</protein>
<evidence type="ECO:0008006" key="3">
    <source>
        <dbReference type="Google" id="ProtNLM"/>
    </source>
</evidence>
<evidence type="ECO:0000313" key="1">
    <source>
        <dbReference type="EMBL" id="BCZ47148.1"/>
    </source>
</evidence>
<organism evidence="1 2">
    <name type="scientific">Clostridium gelidum</name>
    <dbReference type="NCBI Taxonomy" id="704125"/>
    <lineage>
        <taxon>Bacteria</taxon>
        <taxon>Bacillati</taxon>
        <taxon>Bacillota</taxon>
        <taxon>Clostridia</taxon>
        <taxon>Eubacteriales</taxon>
        <taxon>Clostridiaceae</taxon>
        <taxon>Clostridium</taxon>
    </lineage>
</organism>
<evidence type="ECO:0000313" key="2">
    <source>
        <dbReference type="Proteomes" id="UP000824633"/>
    </source>
</evidence>
<gene>
    <name evidence="1" type="ORF">psyc5s11_32150</name>
</gene>